<keyword evidence="1" id="KW-0732">Signal</keyword>
<comment type="caution">
    <text evidence="3">The sequence shown here is derived from an EMBL/GenBank/DDBJ whole genome shotgun (WGS) entry which is preliminary data.</text>
</comment>
<dbReference type="Proteomes" id="UP000293347">
    <property type="component" value="Unassembled WGS sequence"/>
</dbReference>
<keyword evidence="3" id="KW-0413">Isomerase</keyword>
<dbReference type="GO" id="GO:0016853">
    <property type="term" value="F:isomerase activity"/>
    <property type="evidence" value="ECO:0007669"/>
    <property type="project" value="UniProtKB-KW"/>
</dbReference>
<feature type="domain" description="Xylose isomerase-like TIM barrel" evidence="2">
    <location>
        <begin position="64"/>
        <end position="285"/>
    </location>
</feature>
<dbReference type="PANTHER" id="PTHR12110:SF41">
    <property type="entry name" value="INOSOSE DEHYDRATASE"/>
    <property type="match status" value="1"/>
</dbReference>
<dbReference type="Pfam" id="PF01261">
    <property type="entry name" value="AP_endonuc_2"/>
    <property type="match status" value="1"/>
</dbReference>
<dbReference type="RefSeq" id="WP_131597568.1">
    <property type="nucleotide sequence ID" value="NZ_SJSL01000007.1"/>
</dbReference>
<evidence type="ECO:0000313" key="3">
    <source>
        <dbReference type="EMBL" id="TCC98193.1"/>
    </source>
</evidence>
<dbReference type="AlphaFoldDB" id="A0A4R0NFY0"/>
<keyword evidence="4" id="KW-1185">Reference proteome</keyword>
<dbReference type="PANTHER" id="PTHR12110">
    <property type="entry name" value="HYDROXYPYRUVATE ISOMERASE"/>
    <property type="match status" value="1"/>
</dbReference>
<name>A0A4R0NFY0_9SPHI</name>
<evidence type="ECO:0000256" key="1">
    <source>
        <dbReference type="SAM" id="SignalP"/>
    </source>
</evidence>
<dbReference type="SUPFAM" id="SSF51658">
    <property type="entry name" value="Xylose isomerase-like"/>
    <property type="match status" value="1"/>
</dbReference>
<proteinExistence type="predicted"/>
<feature type="signal peptide" evidence="1">
    <location>
        <begin position="1"/>
        <end position="18"/>
    </location>
</feature>
<dbReference type="InterPro" id="IPR050312">
    <property type="entry name" value="IolE/XylAMocC-like"/>
</dbReference>
<gene>
    <name evidence="3" type="ORF">EZ437_18535</name>
</gene>
<dbReference type="InterPro" id="IPR013022">
    <property type="entry name" value="Xyl_isomerase-like_TIM-brl"/>
</dbReference>
<dbReference type="OrthoDB" id="2561798at2"/>
<accession>A0A4R0NFY0</accession>
<organism evidence="3 4">
    <name type="scientific">Pedobacter psychroterrae</name>
    <dbReference type="NCBI Taxonomy" id="2530453"/>
    <lineage>
        <taxon>Bacteria</taxon>
        <taxon>Pseudomonadati</taxon>
        <taxon>Bacteroidota</taxon>
        <taxon>Sphingobacteriia</taxon>
        <taxon>Sphingobacteriales</taxon>
        <taxon>Sphingobacteriaceae</taxon>
        <taxon>Pedobacter</taxon>
    </lineage>
</organism>
<feature type="chain" id="PRO_5020439540" evidence="1">
    <location>
        <begin position="19"/>
        <end position="320"/>
    </location>
</feature>
<dbReference type="EMBL" id="SJSL01000007">
    <property type="protein sequence ID" value="TCC98193.1"/>
    <property type="molecule type" value="Genomic_DNA"/>
</dbReference>
<dbReference type="InterPro" id="IPR036237">
    <property type="entry name" value="Xyl_isomerase-like_sf"/>
</dbReference>
<evidence type="ECO:0000259" key="2">
    <source>
        <dbReference type="Pfam" id="PF01261"/>
    </source>
</evidence>
<sequence>MKSISRKSFLRSSGVAMAALPFALPDLSSFPLDNFPQPYLNSDKTTISIFSKNLQWTNFNHMAALAAKMGFDGIDLTVRQGGHVSPENVLRDLPLAVKAIRDAGINVFTITTDIKRADDPHTRDILKTAAKLDITNYRMGWYNYNTAIAPMVNIDNIKKDLKALATVNEEYQIHGGYQNHHGRFGAPIWDLWLALKDLNPRWIGSQFDIRHATLDGAESWPVSVELIKDYIASIAIKDFYWKNTGKQWEAINAPLGEGMVDFKAYFKLLKKLNISRPISVHYEYPLGGAESGSTKLTIAEEVVIEKMKLDLSTLKSWLAV</sequence>
<reference evidence="3 4" key="1">
    <citation type="submission" date="2019-02" db="EMBL/GenBank/DDBJ databases">
        <title>Pedobacter sp. RP-1-14 sp. nov., isolated from Arctic soil.</title>
        <authorList>
            <person name="Dahal R.H."/>
        </authorList>
    </citation>
    <scope>NUCLEOTIDE SEQUENCE [LARGE SCALE GENOMIC DNA]</scope>
    <source>
        <strain evidence="3 4">RP-1-14</strain>
    </source>
</reference>
<protein>
    <submittedName>
        <fullName evidence="3">Sugar phosphate isomerase/epimerase</fullName>
    </submittedName>
</protein>
<dbReference type="Gene3D" id="3.20.20.150">
    <property type="entry name" value="Divalent-metal-dependent TIM barrel enzymes"/>
    <property type="match status" value="1"/>
</dbReference>
<evidence type="ECO:0000313" key="4">
    <source>
        <dbReference type="Proteomes" id="UP000293347"/>
    </source>
</evidence>